<organism evidence="1 2">
    <name type="scientific">Elysia marginata</name>
    <dbReference type="NCBI Taxonomy" id="1093978"/>
    <lineage>
        <taxon>Eukaryota</taxon>
        <taxon>Metazoa</taxon>
        <taxon>Spiralia</taxon>
        <taxon>Lophotrochozoa</taxon>
        <taxon>Mollusca</taxon>
        <taxon>Gastropoda</taxon>
        <taxon>Heterobranchia</taxon>
        <taxon>Euthyneura</taxon>
        <taxon>Panpulmonata</taxon>
        <taxon>Sacoglossa</taxon>
        <taxon>Placobranchoidea</taxon>
        <taxon>Plakobranchidae</taxon>
        <taxon>Elysia</taxon>
    </lineage>
</organism>
<reference evidence="1 2" key="1">
    <citation type="journal article" date="2021" name="Elife">
        <title>Chloroplast acquisition without the gene transfer in kleptoplastic sea slugs, Plakobranchus ocellatus.</title>
        <authorList>
            <person name="Maeda T."/>
            <person name="Takahashi S."/>
            <person name="Yoshida T."/>
            <person name="Shimamura S."/>
            <person name="Takaki Y."/>
            <person name="Nagai Y."/>
            <person name="Toyoda A."/>
            <person name="Suzuki Y."/>
            <person name="Arimoto A."/>
            <person name="Ishii H."/>
            <person name="Satoh N."/>
            <person name="Nishiyama T."/>
            <person name="Hasebe M."/>
            <person name="Maruyama T."/>
            <person name="Minagawa J."/>
            <person name="Obokata J."/>
            <person name="Shigenobu S."/>
        </authorList>
    </citation>
    <scope>NUCLEOTIDE SEQUENCE [LARGE SCALE GENOMIC DNA]</scope>
</reference>
<sequence>MANQQDNTSKTTVLQQQMYETYHQHIHWPEIISDTDLWERIQQQPMQVDLSAMHSLDAQAPCEVCMITPSLTLSPHTLPHGYLRLVIRIEETNPSTQAQVWRYFKINRTASSFSFHFDKEPHADELTWGVGEHLVMDWSASFFAPMKPSYGISPEYPPIVNYSVSCTNHRHICAALQNTVLTKPMINVTKQHVRLERRSTNKFILTMKVTAKIDGNLTLSGILVTIVQLLDKGLIIDIVCVRNCQDRFLHHLPTVLMAKCYNCKDVDAHNIIYTWRGFSNAEGMGTKYLAIRFSSGDMNINVQGTTPPTRYSGWATRKFRAATKDPNIKLDDFNVLASSFTGIFDTFDVEISPGTSVDPTRLDVLPVRRYFENRETLGDVFVCSFGDQLTNVVLRAKKATKQITGDVGILLPDGTRYRSMIRPISSDPGLGVKPKQLVAGCQSTIDFKLAFETDSLVADSLISAERFRDSRAANQRLVYGSIDFAANQWPYKSVAKGHGFSDIFALAQEILDENFDQTDIKS</sequence>
<accession>A0AAV4I6P6</accession>
<protein>
    <submittedName>
        <fullName evidence="1">Uncharacterized protein</fullName>
    </submittedName>
</protein>
<dbReference type="Proteomes" id="UP000762676">
    <property type="component" value="Unassembled WGS sequence"/>
</dbReference>
<comment type="caution">
    <text evidence="1">The sequence shown here is derived from an EMBL/GenBank/DDBJ whole genome shotgun (WGS) entry which is preliminary data.</text>
</comment>
<gene>
    <name evidence="1" type="ORF">ElyMa_006492200</name>
</gene>
<keyword evidence="2" id="KW-1185">Reference proteome</keyword>
<evidence type="ECO:0000313" key="2">
    <source>
        <dbReference type="Proteomes" id="UP000762676"/>
    </source>
</evidence>
<dbReference type="EMBL" id="BMAT01013027">
    <property type="protein sequence ID" value="GFS04341.1"/>
    <property type="molecule type" value="Genomic_DNA"/>
</dbReference>
<name>A0AAV4I6P6_9GAST</name>
<dbReference type="AlphaFoldDB" id="A0AAV4I6P6"/>
<evidence type="ECO:0000313" key="1">
    <source>
        <dbReference type="EMBL" id="GFS04341.1"/>
    </source>
</evidence>
<proteinExistence type="predicted"/>
<feature type="non-terminal residue" evidence="1">
    <location>
        <position position="522"/>
    </location>
</feature>